<dbReference type="Pfam" id="PF00392">
    <property type="entry name" value="GntR"/>
    <property type="match status" value="1"/>
</dbReference>
<dbReference type="SUPFAM" id="SSF46785">
    <property type="entry name" value="Winged helix' DNA-binding domain"/>
    <property type="match status" value="1"/>
</dbReference>
<dbReference type="CDD" id="cd07377">
    <property type="entry name" value="WHTH_GntR"/>
    <property type="match status" value="1"/>
</dbReference>
<dbReference type="InterPro" id="IPR011711">
    <property type="entry name" value="GntR_C"/>
</dbReference>
<evidence type="ECO:0000256" key="3">
    <source>
        <dbReference type="ARBA" id="ARBA00023163"/>
    </source>
</evidence>
<keyword evidence="1" id="KW-0805">Transcription regulation</keyword>
<keyword evidence="2" id="KW-0238">DNA-binding</keyword>
<protein>
    <recommendedName>
        <fullName evidence="4">HTH gntR-type domain-containing protein</fullName>
    </recommendedName>
</protein>
<dbReference type="PANTHER" id="PTHR43537:SF5">
    <property type="entry name" value="UXU OPERON TRANSCRIPTIONAL REGULATOR"/>
    <property type="match status" value="1"/>
</dbReference>
<dbReference type="SMART" id="SM00895">
    <property type="entry name" value="FCD"/>
    <property type="match status" value="1"/>
</dbReference>
<organism evidence="5 6">
    <name type="scientific">Domibacillus epiphyticus</name>
    <dbReference type="NCBI Taxonomy" id="1714355"/>
    <lineage>
        <taxon>Bacteria</taxon>
        <taxon>Bacillati</taxon>
        <taxon>Bacillota</taxon>
        <taxon>Bacilli</taxon>
        <taxon>Bacillales</taxon>
        <taxon>Bacillaceae</taxon>
        <taxon>Domibacillus</taxon>
    </lineage>
</organism>
<evidence type="ECO:0000313" key="5">
    <source>
        <dbReference type="EMBL" id="OMP66466.1"/>
    </source>
</evidence>
<dbReference type="InterPro" id="IPR008920">
    <property type="entry name" value="TF_FadR/GntR_C"/>
</dbReference>
<dbReference type="Pfam" id="PF07729">
    <property type="entry name" value="FCD"/>
    <property type="match status" value="1"/>
</dbReference>
<dbReference type="Gene3D" id="1.10.10.10">
    <property type="entry name" value="Winged helix-like DNA-binding domain superfamily/Winged helix DNA-binding domain"/>
    <property type="match status" value="1"/>
</dbReference>
<dbReference type="GO" id="GO:0003677">
    <property type="term" value="F:DNA binding"/>
    <property type="evidence" value="ECO:0007669"/>
    <property type="project" value="UniProtKB-KW"/>
</dbReference>
<keyword evidence="3" id="KW-0804">Transcription</keyword>
<dbReference type="InterPro" id="IPR000524">
    <property type="entry name" value="Tscrpt_reg_HTH_GntR"/>
</dbReference>
<dbReference type="SMART" id="SM00345">
    <property type="entry name" value="HTH_GNTR"/>
    <property type="match status" value="1"/>
</dbReference>
<keyword evidence="6" id="KW-1185">Reference proteome</keyword>
<evidence type="ECO:0000313" key="6">
    <source>
        <dbReference type="Proteomes" id="UP000188613"/>
    </source>
</evidence>
<dbReference type="PRINTS" id="PR00035">
    <property type="entry name" value="HTHGNTR"/>
</dbReference>
<dbReference type="InterPro" id="IPR036388">
    <property type="entry name" value="WH-like_DNA-bd_sf"/>
</dbReference>
<evidence type="ECO:0000256" key="1">
    <source>
        <dbReference type="ARBA" id="ARBA00023015"/>
    </source>
</evidence>
<dbReference type="Gene3D" id="1.20.120.530">
    <property type="entry name" value="GntR ligand-binding domain-like"/>
    <property type="match status" value="1"/>
</dbReference>
<dbReference type="SUPFAM" id="SSF48008">
    <property type="entry name" value="GntR ligand-binding domain-like"/>
    <property type="match status" value="1"/>
</dbReference>
<dbReference type="AlphaFoldDB" id="A0A1V2A653"/>
<dbReference type="InterPro" id="IPR036390">
    <property type="entry name" value="WH_DNA-bd_sf"/>
</dbReference>
<dbReference type="Proteomes" id="UP000188613">
    <property type="component" value="Unassembled WGS sequence"/>
</dbReference>
<dbReference type="GO" id="GO:0003700">
    <property type="term" value="F:DNA-binding transcription factor activity"/>
    <property type="evidence" value="ECO:0007669"/>
    <property type="project" value="InterPro"/>
</dbReference>
<evidence type="ECO:0000256" key="2">
    <source>
        <dbReference type="ARBA" id="ARBA00023125"/>
    </source>
</evidence>
<name>A0A1V2A653_9BACI</name>
<dbReference type="STRING" id="1714355.BTO28_12255"/>
<dbReference type="PANTHER" id="PTHR43537">
    <property type="entry name" value="TRANSCRIPTIONAL REGULATOR, GNTR FAMILY"/>
    <property type="match status" value="1"/>
</dbReference>
<comment type="caution">
    <text evidence="5">The sequence shown here is derived from an EMBL/GenBank/DDBJ whole genome shotgun (WGS) entry which is preliminary data.</text>
</comment>
<accession>A0A1V2A653</accession>
<feature type="domain" description="HTH gntR-type" evidence="4">
    <location>
        <begin position="7"/>
        <end position="75"/>
    </location>
</feature>
<reference evidence="5 6" key="1">
    <citation type="submission" date="2016-12" db="EMBL/GenBank/DDBJ databases">
        <title>Domibacillus sp. SAB 38T whole genome sequencing.</title>
        <authorList>
            <person name="Verma A."/>
            <person name="Ojha A.K."/>
            <person name="Krishnamurthi S."/>
        </authorList>
    </citation>
    <scope>NUCLEOTIDE SEQUENCE [LARGE SCALE GENOMIC DNA]</scope>
    <source>
        <strain evidence="5 6">SAB 38</strain>
    </source>
</reference>
<gene>
    <name evidence="5" type="ORF">BTO28_12255</name>
</gene>
<evidence type="ECO:0000259" key="4">
    <source>
        <dbReference type="PROSITE" id="PS50949"/>
    </source>
</evidence>
<dbReference type="EMBL" id="MSFI01000020">
    <property type="protein sequence ID" value="OMP66466.1"/>
    <property type="molecule type" value="Genomic_DNA"/>
</dbReference>
<proteinExistence type="predicted"/>
<dbReference type="PROSITE" id="PS50949">
    <property type="entry name" value="HTH_GNTR"/>
    <property type="match status" value="1"/>
</dbReference>
<sequence length="226" mass="26435">MQVIRLEPLHEQVYQSFLTSLLEGQYQPGERLIETKMAETFGVSRGTIREAIRMLIKDGLLIQNESVIHIFKPTLQDVIDLYQCRERLESLAAKFAAKNMNQSLETQIKEVLTESKKALLDKNPSTVVELNTQFHELIINASQNNQLIGLLETIRTKSLYMRNNILRDYYISSNRKSYIDEHERIFNAIVEEDPYKAEKEMSNHIKNDLHAFYKLFEKQTKEKLNV</sequence>